<dbReference type="InParanoid" id="E5R1G7"/>
<dbReference type="RefSeq" id="XP_003177455.1">
    <property type="nucleotide sequence ID" value="XM_003177407.1"/>
</dbReference>
<reference evidence="3" key="1">
    <citation type="journal article" date="2012" name="MBio">
        <title>Comparative genome analysis of Trichophyton rubrum and related dermatophytes reveals candidate genes involved in infection.</title>
        <authorList>
            <person name="Martinez D.A."/>
            <person name="Oliver B.G."/>
            <person name="Graeser Y."/>
            <person name="Goldberg J.M."/>
            <person name="Li W."/>
            <person name="Martinez-Rossi N.M."/>
            <person name="Monod M."/>
            <person name="Shelest E."/>
            <person name="Barton R.C."/>
            <person name="Birch E."/>
            <person name="Brakhage A.A."/>
            <person name="Chen Z."/>
            <person name="Gurr S.J."/>
            <person name="Heiman D."/>
            <person name="Heitman J."/>
            <person name="Kosti I."/>
            <person name="Rossi A."/>
            <person name="Saif S."/>
            <person name="Samalova M."/>
            <person name="Saunders C.W."/>
            <person name="Shea T."/>
            <person name="Summerbell R.C."/>
            <person name="Xu J."/>
            <person name="Young S."/>
            <person name="Zeng Q."/>
            <person name="Birren B.W."/>
            <person name="Cuomo C.A."/>
            <person name="White T.C."/>
        </authorList>
    </citation>
    <scope>NUCLEOTIDE SEQUENCE [LARGE SCALE GENOMIC DNA]</scope>
    <source>
        <strain evidence="3">ATCC MYA-4604 / CBS 118893</strain>
    </source>
</reference>
<keyword evidence="3" id="KW-1185">Reference proteome</keyword>
<evidence type="ECO:0000313" key="2">
    <source>
        <dbReference type="EMBL" id="EFQ98503.1"/>
    </source>
</evidence>
<proteinExistence type="predicted"/>
<evidence type="ECO:0000313" key="3">
    <source>
        <dbReference type="Proteomes" id="UP000002669"/>
    </source>
</evidence>
<organism evidence="3">
    <name type="scientific">Arthroderma gypseum (strain ATCC MYA-4604 / CBS 118893)</name>
    <name type="common">Microsporum gypseum</name>
    <dbReference type="NCBI Taxonomy" id="535722"/>
    <lineage>
        <taxon>Eukaryota</taxon>
        <taxon>Fungi</taxon>
        <taxon>Dikarya</taxon>
        <taxon>Ascomycota</taxon>
        <taxon>Pezizomycotina</taxon>
        <taxon>Eurotiomycetes</taxon>
        <taxon>Eurotiomycetidae</taxon>
        <taxon>Onygenales</taxon>
        <taxon>Arthrodermataceae</taxon>
        <taxon>Nannizzia</taxon>
    </lineage>
</organism>
<feature type="signal peptide" evidence="1">
    <location>
        <begin position="1"/>
        <end position="23"/>
    </location>
</feature>
<gene>
    <name evidence="2" type="ORF">MGYG_01530</name>
</gene>
<dbReference type="OMA" id="CHFWEDL"/>
<feature type="chain" id="PRO_5003196804" evidence="1">
    <location>
        <begin position="24"/>
        <end position="262"/>
    </location>
</feature>
<dbReference type="AlphaFoldDB" id="E5R1G7"/>
<keyword evidence="1" id="KW-0732">Signal</keyword>
<dbReference type="OrthoDB" id="3886018at2759"/>
<sequence length="262" mass="29184">MLTSKVNIYIAICCALLLVLCEARYSEHLSSRFSPRQNSFGLGKRDGLPESCLPLCSSGRCNSPGCGILKRSSPDAVEFASNTTDGNFTQKRHLGKRLLFGTGQADISTYIRMKSRSPSIDSVCPDIAGGVDGPSYCIQQSFASAPLTNNQYWAGTGETTLKGCTVLVVASSRGVYMCHFWEDLHYPGYWDTRQTYYTFDPVLNMIRGEGDTTYAVGPRLEKSLFEQKHPFDRTVAFIMAPRDKMTPFDARSFEYPFEHAQL</sequence>
<dbReference type="GeneID" id="10032785"/>
<accession>E5R1G7</accession>
<evidence type="ECO:0000256" key="1">
    <source>
        <dbReference type="SAM" id="SignalP"/>
    </source>
</evidence>
<dbReference type="Proteomes" id="UP000002669">
    <property type="component" value="Unassembled WGS sequence"/>
</dbReference>
<dbReference type="EMBL" id="DS989822">
    <property type="protein sequence ID" value="EFQ98503.1"/>
    <property type="molecule type" value="Genomic_DNA"/>
</dbReference>
<dbReference type="eggNOG" id="ENOG502SR8K">
    <property type="taxonomic scope" value="Eukaryota"/>
</dbReference>
<protein>
    <submittedName>
        <fullName evidence="2">Uncharacterized protein</fullName>
    </submittedName>
</protein>
<dbReference type="VEuPathDB" id="FungiDB:MGYG_01530"/>
<name>E5R1G7_ARTGP</name>
<dbReference type="HOGENOM" id="CLU_1061618_0_0_1"/>